<reference evidence="2" key="1">
    <citation type="submission" date="2022-02" db="EMBL/GenBank/DDBJ databases">
        <title>Towards deciphering the DNA virus diversity associated with rodent species in the families Cricetidae and Heteromyidae.</title>
        <authorList>
            <person name="Lund M."/>
            <person name="Larsen B.B."/>
            <person name="Gryseels S."/>
            <person name="Kraberger S."/>
            <person name="Rowsey D.M."/>
            <person name="Steger L."/>
            <person name="Yule K.M."/>
            <person name="Upham N.S."/>
            <person name="Worobey M."/>
            <person name="Van Doorslaer K."/>
            <person name="Varsani A."/>
        </authorList>
    </citation>
    <scope>NUCLEOTIDE SEQUENCE</scope>
    <source>
        <strain evidence="2">UA08Rod_5746</strain>
    </source>
</reference>
<dbReference type="EMBL" id="OM869532">
    <property type="protein sequence ID" value="UPW41015.1"/>
    <property type="molecule type" value="Genomic_DNA"/>
</dbReference>
<protein>
    <submittedName>
        <fullName evidence="2">Uncharacterized protein</fullName>
    </submittedName>
</protein>
<evidence type="ECO:0000256" key="1">
    <source>
        <dbReference type="SAM" id="MobiDB-lite"/>
    </source>
</evidence>
<accession>A0A976N1L7</accession>
<organism evidence="2">
    <name type="scientific">Sigmofec virus UA08Rod_5746</name>
    <dbReference type="NCBI Taxonomy" id="2929439"/>
    <lineage>
        <taxon>Viruses</taxon>
        <taxon>Monodnaviria</taxon>
        <taxon>Sangervirae</taxon>
        <taxon>Phixviricota</taxon>
        <taxon>Malgrandaviricetes</taxon>
        <taxon>Petitvirales</taxon>
        <taxon>Microviridae</taxon>
    </lineage>
</organism>
<name>A0A976N1L7_9VIRU</name>
<feature type="region of interest" description="Disordered" evidence="1">
    <location>
        <begin position="1"/>
        <end position="39"/>
    </location>
</feature>
<sequence length="39" mass="4528">MAKRKKLTQSQSKRMFKKGASMIQSFNLTPKPQRGGYRI</sequence>
<evidence type="ECO:0000313" key="2">
    <source>
        <dbReference type="EMBL" id="UPW41015.1"/>
    </source>
</evidence>
<proteinExistence type="predicted"/>